<organism evidence="1 2">
    <name type="scientific">Candidatus Nealsonbacteria bacterium CG23_combo_of_CG06-09_8_20_14_all_40_13</name>
    <dbReference type="NCBI Taxonomy" id="1974724"/>
    <lineage>
        <taxon>Bacteria</taxon>
        <taxon>Candidatus Nealsoniibacteriota</taxon>
    </lineage>
</organism>
<dbReference type="AlphaFoldDB" id="A0A2G9YQF0"/>
<dbReference type="InterPro" id="IPR036583">
    <property type="entry name" value="23S_rRNA_IVS_sf"/>
</dbReference>
<comment type="caution">
    <text evidence="1">The sequence shown here is derived from an EMBL/GenBank/DDBJ whole genome shotgun (WGS) entry which is preliminary data.</text>
</comment>
<evidence type="ECO:0000313" key="2">
    <source>
        <dbReference type="Proteomes" id="UP000231567"/>
    </source>
</evidence>
<proteinExistence type="predicted"/>
<dbReference type="EMBL" id="PCRM01000038">
    <property type="protein sequence ID" value="PIP21470.1"/>
    <property type="molecule type" value="Genomic_DNA"/>
</dbReference>
<dbReference type="CDD" id="cd16377">
    <property type="entry name" value="23S_rRNA_IVP_like"/>
    <property type="match status" value="1"/>
</dbReference>
<dbReference type="Proteomes" id="UP000231567">
    <property type="component" value="Unassembled WGS sequence"/>
</dbReference>
<gene>
    <name evidence="1" type="ORF">COX39_02785</name>
</gene>
<dbReference type="PANTHER" id="PTHR38471:SF2">
    <property type="entry name" value="FOUR HELIX BUNDLE PROTEIN"/>
    <property type="match status" value="1"/>
</dbReference>
<evidence type="ECO:0000313" key="1">
    <source>
        <dbReference type="EMBL" id="PIP21470.1"/>
    </source>
</evidence>
<dbReference type="Gene3D" id="1.20.1440.60">
    <property type="entry name" value="23S rRNA-intervening sequence"/>
    <property type="match status" value="1"/>
</dbReference>
<dbReference type="Pfam" id="PF05635">
    <property type="entry name" value="23S_rRNA_IVP"/>
    <property type="match status" value="1"/>
</dbReference>
<name>A0A2G9YQF0_9BACT</name>
<dbReference type="PANTHER" id="PTHR38471">
    <property type="entry name" value="FOUR HELIX BUNDLE PROTEIN"/>
    <property type="match status" value="1"/>
</dbReference>
<accession>A0A2G9YQF0</accession>
<sequence>MKIIKQNQATGYRRLAIYQKADQLAHGVYKIAKKLPREEMFGLSSQLKRAVLSVPTNIVEGYARHSDQAFKNFLAISYSSLVEVEYLLYFTYQENLVSQDDFKGIQPQIEELEKMLWQFISKIKKDIAQR</sequence>
<dbReference type="NCBIfam" id="TIGR02436">
    <property type="entry name" value="four helix bundle protein"/>
    <property type="match status" value="1"/>
</dbReference>
<dbReference type="InterPro" id="IPR012657">
    <property type="entry name" value="23S_rRNA-intervening_sequence"/>
</dbReference>
<dbReference type="SUPFAM" id="SSF158446">
    <property type="entry name" value="IVS-encoded protein-like"/>
    <property type="match status" value="1"/>
</dbReference>
<reference evidence="1 2" key="1">
    <citation type="submission" date="2017-09" db="EMBL/GenBank/DDBJ databases">
        <title>Depth-based differentiation of microbial function through sediment-hosted aquifers and enrichment of novel symbionts in the deep terrestrial subsurface.</title>
        <authorList>
            <person name="Probst A.J."/>
            <person name="Ladd B."/>
            <person name="Jarett J.K."/>
            <person name="Geller-Mcgrath D.E."/>
            <person name="Sieber C.M."/>
            <person name="Emerson J.B."/>
            <person name="Anantharaman K."/>
            <person name="Thomas B.C."/>
            <person name="Malmstrom R."/>
            <person name="Stieglmeier M."/>
            <person name="Klingl A."/>
            <person name="Woyke T."/>
            <person name="Ryan C.M."/>
            <person name="Banfield J.F."/>
        </authorList>
    </citation>
    <scope>NUCLEOTIDE SEQUENCE [LARGE SCALE GENOMIC DNA]</scope>
    <source>
        <strain evidence="1">CG23_combo_of_CG06-09_8_20_14_all_40_13</strain>
    </source>
</reference>
<protein>
    <submittedName>
        <fullName evidence="1">Four helix bundle protein</fullName>
    </submittedName>
</protein>